<feature type="signal peptide" evidence="1">
    <location>
        <begin position="1"/>
        <end position="23"/>
    </location>
</feature>
<dbReference type="InterPro" id="IPR010344">
    <property type="entry name" value="YbjH"/>
</dbReference>
<reference evidence="3" key="1">
    <citation type="submission" date="2016-10" db="EMBL/GenBank/DDBJ databases">
        <authorList>
            <person name="Varghese N."/>
            <person name="Submissions S."/>
        </authorList>
    </citation>
    <scope>NUCLEOTIDE SEQUENCE [LARGE SCALE GENOMIC DNA]</scope>
    <source>
        <strain evidence="3">DSM 25157</strain>
    </source>
</reference>
<dbReference type="AlphaFoldDB" id="A0A1H3VI70"/>
<organism evidence="2 3">
    <name type="scientific">Acidovorax soli</name>
    <dbReference type="NCBI Taxonomy" id="592050"/>
    <lineage>
        <taxon>Bacteria</taxon>
        <taxon>Pseudomonadati</taxon>
        <taxon>Pseudomonadota</taxon>
        <taxon>Betaproteobacteria</taxon>
        <taxon>Burkholderiales</taxon>
        <taxon>Comamonadaceae</taxon>
        <taxon>Acidovorax</taxon>
    </lineage>
</organism>
<evidence type="ECO:0000313" key="3">
    <source>
        <dbReference type="Proteomes" id="UP000199002"/>
    </source>
</evidence>
<accession>A0A1H3VI70</accession>
<dbReference type="GeneID" id="34234435"/>
<dbReference type="EMBL" id="FNQJ01000001">
    <property type="protein sequence ID" value="SDZ74460.1"/>
    <property type="molecule type" value="Genomic_DNA"/>
</dbReference>
<name>A0A1H3VI70_9BURK</name>
<keyword evidence="3" id="KW-1185">Reference proteome</keyword>
<dbReference type="Pfam" id="PF06082">
    <property type="entry name" value="YjbH"/>
    <property type="match status" value="2"/>
</dbReference>
<evidence type="ECO:0000256" key="1">
    <source>
        <dbReference type="SAM" id="SignalP"/>
    </source>
</evidence>
<sequence>MKHVHIVLPLASLLLWLASAAQAQGLGVASIGATGGLHIPSAYVLGTGEMAASLGSEQDPKLGTFSRRRNYTLGFGLGGGVELFGRLAEYQNPRPTAPGLPDINGPRDLSANVKWQLPTEGLGLPLPRLAVGLTDVQGGASFFRSAYAVASDDWGPLRWSLGYAHSKARGQARVLDGLFGGAEMRLWDTRATALLETDGTRRHAGLRYYSEPLPWLGDAQLIGSVQRSFGATGTLGRPADANSFNLTLVLPLETDDATRDRRALAAAKAQAALPPLAPVAGAVAAAPLTDPLPALQASLRSAGLDRVRVGTLGDNLVVEYENHRYLQNEVDALGVVLGLAAEQAPSGVHRVHAITLKAGQVVFETSVNLAAFRIYLREGDAAAVQASMGFGRLPGYESESVQWLQAKASSATRVRVAFSPLLNHATATEFGLFDYSLAVQARTSANLWRGGVLYADLVQRVANSDNMEPGRIYAGSRHRNGLQTLALQQSFWLGERVFASVGAGRYQHDRIGAEGEAIFFVPGRDDTAHLRASVNRRTADAALHTTLPRTVDAVSALYRWRLSSTTWAEGGVHRYTDGSSGPALGFTRWFGDVALQLYARRGGSNTFVGLELSLPITPRQGMGAAPVQFTGSPRFVPGIRTLMTSDRNSGNFVKPDAVRPVDLAYEPEVEMLNSGRVTPDYMRSQLPRLRESFYLHALPLMP</sequence>
<dbReference type="STRING" id="592050.SAMN05421875_101178"/>
<gene>
    <name evidence="2" type="ORF">SAMN05421875_101178</name>
</gene>
<keyword evidence="1" id="KW-0732">Signal</keyword>
<proteinExistence type="predicted"/>
<feature type="chain" id="PRO_5011644879" evidence="1">
    <location>
        <begin position="24"/>
        <end position="702"/>
    </location>
</feature>
<protein>
    <submittedName>
        <fullName evidence="2">Exopolysaccharide biosynthesis protein YbjH</fullName>
    </submittedName>
</protein>
<dbReference type="RefSeq" id="WP_092696584.1">
    <property type="nucleotide sequence ID" value="NZ_CAXIQW010000050.1"/>
</dbReference>
<evidence type="ECO:0000313" key="2">
    <source>
        <dbReference type="EMBL" id="SDZ74460.1"/>
    </source>
</evidence>
<dbReference type="Proteomes" id="UP000199002">
    <property type="component" value="Unassembled WGS sequence"/>
</dbReference>